<protein>
    <recommendedName>
        <fullName evidence="4">Coiled-coil domain containing 162</fullName>
    </recommendedName>
</protein>
<name>A0A3Q0RLX4_AMPCI</name>
<keyword evidence="1" id="KW-0175">Coiled coil</keyword>
<reference evidence="2" key="1">
    <citation type="submission" date="2025-08" db="UniProtKB">
        <authorList>
            <consortium name="Ensembl"/>
        </authorList>
    </citation>
    <scope>IDENTIFICATION</scope>
</reference>
<feature type="coiled-coil region" evidence="1">
    <location>
        <begin position="458"/>
        <end position="485"/>
    </location>
</feature>
<proteinExistence type="predicted"/>
<organism evidence="2 3">
    <name type="scientific">Amphilophus citrinellus</name>
    <name type="common">Midas cichlid</name>
    <name type="synonym">Cichlasoma citrinellum</name>
    <dbReference type="NCBI Taxonomy" id="61819"/>
    <lineage>
        <taxon>Eukaryota</taxon>
        <taxon>Metazoa</taxon>
        <taxon>Chordata</taxon>
        <taxon>Craniata</taxon>
        <taxon>Vertebrata</taxon>
        <taxon>Euteleostomi</taxon>
        <taxon>Actinopterygii</taxon>
        <taxon>Neopterygii</taxon>
        <taxon>Teleostei</taxon>
        <taxon>Neoteleostei</taxon>
        <taxon>Acanthomorphata</taxon>
        <taxon>Ovalentaria</taxon>
        <taxon>Cichlomorphae</taxon>
        <taxon>Cichliformes</taxon>
        <taxon>Cichlidae</taxon>
        <taxon>New World cichlids</taxon>
        <taxon>Cichlasomatinae</taxon>
        <taxon>Heroini</taxon>
        <taxon>Amphilophus</taxon>
    </lineage>
</organism>
<reference evidence="2" key="2">
    <citation type="submission" date="2025-09" db="UniProtKB">
        <authorList>
            <consortium name="Ensembl"/>
        </authorList>
    </citation>
    <scope>IDENTIFICATION</scope>
</reference>
<dbReference type="PANTHER" id="PTHR33331">
    <property type="entry name" value="COILED-COIL DOMAIN-CONTAINING PROTEIN 162"/>
    <property type="match status" value="1"/>
</dbReference>
<dbReference type="Ensembl" id="ENSACIT00000011638.1">
    <property type="protein sequence ID" value="ENSACIP00000011317.1"/>
    <property type="gene ID" value="ENSACIG00000008815.1"/>
</dbReference>
<evidence type="ECO:0000256" key="1">
    <source>
        <dbReference type="SAM" id="Coils"/>
    </source>
</evidence>
<dbReference type="OMA" id="FPFRADW"/>
<dbReference type="Proteomes" id="UP000261340">
    <property type="component" value="Unplaced"/>
</dbReference>
<accession>A0A3Q0RLX4</accession>
<sequence length="630" mass="72147">MFKTLDILACVEALHHTLQIVSSLHDIIHYLISYCKLGNKEDSFRWRRGRDAAGSHLAADWGGAEGIGTELQELQQQIDSLSDPSSLQSVSRLLQLRRQVLLLQFDTAVRIFVREAFLSSGDVTSYQSVSDNMTNALPLLSSCIRTGVFSLMLPVPRPLENQSLQKIFGYLQLCLSGLSNRSRLQANAAILGVSQLTEDVLSSSREAEPVCLHGNKDDLQHGCTPNEVRTVFKCHNSDARQLGRERTMLLHYTFRYLFQQLSNLIHSVFRGEIFYPSMRALAKQMGKEHHYEILISGSQSLLPPPGAAEVDVKAWQLHLLMESTECDMIRALQKKISRELTLVLSERTQPDNQLPTELWKRSQMKYSLSPERPQMVETFIQRLMQGAEQADGEVSRDHLQQCLAHLGSSLMERERHSFLLYSQFYEQILQQHTQLLYQKEQVHLLFLCFINPQVANLCRGMMLKISGLQAQVAHLEEEKRTLEDQFSLKFKERYNPLVQHLFSTCIQTGLDLLNICLIRGEGVDKIIKLKKTYGCTKDNDGLNLTQLKLNLENSRLTALLCKLRALRRWRQVVDQEKLHRQLLQTKQVSSRMKQYSAVSLTSYRKETQAYRVKGNSRTLVPHAGHKMFLN</sequence>
<dbReference type="InterPro" id="IPR040401">
    <property type="entry name" value="CCDC162"/>
</dbReference>
<evidence type="ECO:0000313" key="3">
    <source>
        <dbReference type="Proteomes" id="UP000261340"/>
    </source>
</evidence>
<evidence type="ECO:0008006" key="4">
    <source>
        <dbReference type="Google" id="ProtNLM"/>
    </source>
</evidence>
<evidence type="ECO:0000313" key="2">
    <source>
        <dbReference type="Ensembl" id="ENSACIP00000011317.1"/>
    </source>
</evidence>
<keyword evidence="3" id="KW-1185">Reference proteome</keyword>
<dbReference type="PANTHER" id="PTHR33331:SF13">
    <property type="entry name" value="COILED-COIL DOMAIN CONTAINING 162"/>
    <property type="match status" value="1"/>
</dbReference>
<dbReference type="GeneTree" id="ENSGT00940000163170"/>
<dbReference type="AlphaFoldDB" id="A0A3Q0RLX4"/>